<dbReference type="Gene3D" id="2.60.40.10">
    <property type="entry name" value="Immunoglobulins"/>
    <property type="match status" value="13"/>
</dbReference>
<feature type="domain" description="SpaA-like prealbumin fold" evidence="5">
    <location>
        <begin position="1174"/>
        <end position="1259"/>
    </location>
</feature>
<dbReference type="InterPro" id="IPR041033">
    <property type="entry name" value="SpaA_PFL_dom_1"/>
</dbReference>
<dbReference type="SUPFAM" id="SSF49478">
    <property type="entry name" value="Cna protein B-type domain"/>
    <property type="match status" value="9"/>
</dbReference>
<keyword evidence="4" id="KW-0472">Membrane</keyword>
<gene>
    <name evidence="6" type="ORF">HMPREF0044_0751</name>
</gene>
<organism evidence="6 7">
    <name type="scientific">Gleimia coleocanis DSM 15436</name>
    <dbReference type="NCBI Taxonomy" id="525245"/>
    <lineage>
        <taxon>Bacteria</taxon>
        <taxon>Bacillati</taxon>
        <taxon>Actinomycetota</taxon>
        <taxon>Actinomycetes</taxon>
        <taxon>Actinomycetales</taxon>
        <taxon>Actinomycetaceae</taxon>
        <taxon>Gleimia</taxon>
    </lineage>
</organism>
<evidence type="ECO:0000256" key="1">
    <source>
        <dbReference type="ARBA" id="ARBA00007257"/>
    </source>
</evidence>
<dbReference type="Proteomes" id="UP000010301">
    <property type="component" value="Unassembled WGS sequence"/>
</dbReference>
<dbReference type="InterPro" id="IPR013783">
    <property type="entry name" value="Ig-like_fold"/>
</dbReference>
<feature type="domain" description="SpaA-like prealbumin fold" evidence="5">
    <location>
        <begin position="1286"/>
        <end position="1365"/>
    </location>
</feature>
<dbReference type="OrthoDB" id="3199332at2"/>
<feature type="domain" description="SpaA-like prealbumin fold" evidence="5">
    <location>
        <begin position="1778"/>
        <end position="1867"/>
    </location>
</feature>
<dbReference type="HOGENOM" id="CLU_229291_0_0_11"/>
<feature type="domain" description="SpaA-like prealbumin fold" evidence="5">
    <location>
        <begin position="1970"/>
        <end position="2050"/>
    </location>
</feature>
<feature type="domain" description="SpaA-like prealbumin fold" evidence="5">
    <location>
        <begin position="1877"/>
        <end position="1956"/>
    </location>
</feature>
<keyword evidence="4" id="KW-0812">Transmembrane</keyword>
<comment type="similarity">
    <text evidence="1">Belongs to the serine-aspartate repeat-containing protein (SDr) family.</text>
</comment>
<accession>C0W108</accession>
<protein>
    <submittedName>
        <fullName evidence="6">LPXTG-motif cell wall anchor domain protein</fullName>
    </submittedName>
</protein>
<comment type="caution">
    <text evidence="6">The sequence shown here is derived from an EMBL/GenBank/DDBJ whole genome shotgun (WGS) entry which is preliminary data.</text>
</comment>
<sequence>MVKTIFNTRVRAIFVTLALVLGLVTVPTFFGGSSAQAAYNPNDPTQRIDLTLTSLENAKNPEIPAKWDYWSGEPITIVPGINVSGTSVNIPNAVITVKVKKSKYLVKPKFADSANANSSIAREDDDYWYMDYTYNLLKGGVLSEIPFVTNFINGITPNGTAIPVEWTLYDGDKTPIKSVSANLVAKSGMNYKTIKRHWGPASGVNDAYWDNSNNQRAYVSRYIVKDVNAVTKVGELREGGYVEQSYCIGLVYTKPADAPGSAGQYWGETVTITDELPEGTELAQPSIDAGWQYVPGSNNRKATITKKATDLGDVSWQCGTGVRGVLINLNFSNAALKDGAEMKVHTNTASIVIDPDTLNYNAGSDFVKTGFVAIGFVPTGNLSLDKDRITNINTFVEGNLYDGIHKNDLSDDARTGRVFGFNIRVSQSNNGSSPNGKRTGGKTHTIHEIVDKELDPRLYYRRVFLGDIRVHDNTGAPTSEEAKQRIIDGGLHLYGVTAAGVEEKLTTEPLQFGNTNENNFYINDRARKYSKLIFRFDRPVVFDNMNFVITVDVAPTAAEVEKWNQNAYADQNNIQNYKNIAEMKYSTSDSTEVKTAPEGWDWNNYVAIQAINPKIRQDFDWNQTILYENCENKLIAKGEDPTKLTKENCSRVRMYQGQSYPTDQWGPFKGPLKNFKQIYLLPPGINYVGTEASSSDWNRNTGKNVEPQIVPNYNNSGKTAVIYNYGDISRNDQGQMWVVSRVLLDTSLYAEPGPNKIEMFTTWDSKQPIGAADWNVKPDVYDINKNGDRAENVLTSSVNATFTPPQEIVVRKNVSLDGKSWFLNAPAQDLGGDIYYRLEARNAGFRPVGKTSLLDVLPHLADHRVAANEKGEYPARHWTFVDEGGETTEMTHSSYETPLTGPVVATLSVYNGLETDASDRFEHYYSTVPQGDTIDAVRDGAWLTADQVTDWSKIRNIKPVLKEGKSIQPGEAIQVVTKHKIPFTEGTKKLPVGYRAVNSVAGSLDNLNYSEANEVTSEIVHYTVDGIYFKDLDQNGIARKDETRIENRTVTLVDAATGQPATNPDGTPVTAVTDSKGYFKMRVFTRGDYRLQFEKQAEEVFTNVVDGDVKLVNHVGLCGPAAEAGVDPINSANEENCKELNSVANPIGYSSEFTLDPTQLHHTRNAGVQVNKRDIVVKKVDQDGNLLDGIGFTLTWVGPLDGADAPNQVPAPLTATTGAEPNEKGMATFADVPFGKYALSETTVPAGITGLATPKQLVVGPQPYATDTAGDPLPYLEIQNTVIKATVTVKKVDADKAGTSLAGAVFELVSKTDPKVKYESAPTGADGVATFTNVLYGDYTLSEKTAPTNYVRSTQTLDVQVRAHAETYAMGDFANTIFKGTVNLKKVDADTQTPISGVVFTLHKVVDGAKQDAVYATETTNTQGMLTFNNVEFGKYKLVEKTPAVGYLPLGRELDVNITTDGQVVDFVSTPITNTIKKSNVTLVKVDKDEPTKKLAGVTFKLFAKNGGVVAADPTATVKTNEQGVATFENIRYGTYVVRETKTLTGYVLDTTDREVNVTEDGQVVNLGTITNQFINGSVTVKKVDDDTPAKPLAGVVFGLYAKTANGIATDPTVEATTNNDGVATFAKVPFGTYELREKATVAGHNLNTTDKREIVIDQSGEVNDLTTNPFVNTRIRGDVVVNKQDTKGNALAGVVFSLFKKGADGTVEANAAYTATTGAEGTATFTRVLYGNYILKETTPKEGFNPSAEVEGREISVVNEKQEVSAGAPFINKVITGTVKVTKVDNDTPTVLLGGVEFGLFKKNADGSYPTAPAYTALTQADGVATFADVEYGEYQLREITPLINYVGTTATQQVVIRTEAQEVTLDTVRNTLKKGTVSLRKVDSDDTTKPVPGTVFVLKQADTVKYQATSDEQGNVVFNDVVYGDYVASELSAPENYNLNTAWTANVSIRDDKQMVDLGTVENTLKKGNVKVTKFSVDDQNGLAGAHFALKQGDQTIHEGVTNDEGVLVFEKVIYGDYVLVETAAPEGFVLDAQPVNVSVREEGVEVNAGTVNNRAIRGEVTLTKVEGKTQQPLAGVEFELVDANDTVVETKATDDAGNLTFLNVRFGSYTVREKAPLEGYVAHGDTYPVTIDTDKQVVELGQIENRKIASDIIVKKVDADTQKPLAGVVFGLFPASDDFDQAVESEAVKLTEYPDGFTLAAEPTHKAETDAEGLVKFEGVEYGKWIVVELQPITGYNPSPETFGRLLTVVNDGEEINVAEAFENKLIRGDVKLLKVTPAGQPLAGAKFALTDESGKVVAEETSNNAGEVIFKSVDFGKYQVKETAAPKGYIKSNEVLNAEVKAEAEVVDLGKVVNKPVPKKPLAQTGVQTGIVYAALLSFFLGAGLLVARKRRH</sequence>
<feature type="domain" description="SpaA-like prealbumin fold" evidence="5">
    <location>
        <begin position="2154"/>
        <end position="2244"/>
    </location>
</feature>
<keyword evidence="4" id="KW-1133">Transmembrane helix</keyword>
<dbReference type="GO" id="GO:0005975">
    <property type="term" value="P:carbohydrate metabolic process"/>
    <property type="evidence" value="ECO:0007669"/>
    <property type="project" value="UniProtKB-ARBA"/>
</dbReference>
<evidence type="ECO:0000259" key="5">
    <source>
        <dbReference type="Pfam" id="PF17802"/>
    </source>
</evidence>
<dbReference type="SUPFAM" id="SSF117074">
    <property type="entry name" value="Hypothetical protein PA1324"/>
    <property type="match status" value="1"/>
</dbReference>
<keyword evidence="2" id="KW-0964">Secreted</keyword>
<dbReference type="PANTHER" id="PTHR36108:SF13">
    <property type="entry name" value="COLOSSIN-B-RELATED"/>
    <property type="match status" value="1"/>
</dbReference>
<feature type="domain" description="SpaA-like prealbumin fold" evidence="5">
    <location>
        <begin position="1480"/>
        <end position="1565"/>
    </location>
</feature>
<keyword evidence="3" id="KW-0732">Signal</keyword>
<evidence type="ECO:0000256" key="3">
    <source>
        <dbReference type="ARBA" id="ARBA00022729"/>
    </source>
</evidence>
<feature type="domain" description="SpaA-like prealbumin fold" evidence="5">
    <location>
        <begin position="1380"/>
        <end position="1464"/>
    </location>
</feature>
<feature type="domain" description="SpaA-like prealbumin fold" evidence="5">
    <location>
        <begin position="1577"/>
        <end position="1665"/>
    </location>
</feature>
<dbReference type="eggNOG" id="COG4932">
    <property type="taxonomic scope" value="Bacteria"/>
</dbReference>
<proteinExistence type="inferred from homology"/>
<reference evidence="6 7" key="1">
    <citation type="submission" date="2009-01" db="EMBL/GenBank/DDBJ databases">
        <authorList>
            <person name="Qin X."/>
            <person name="Bachman B."/>
            <person name="Battles P."/>
            <person name="Bell A."/>
            <person name="Bess C."/>
            <person name="Bickham C."/>
            <person name="Chaboub L."/>
            <person name="Chen D."/>
            <person name="Coyle M."/>
            <person name="Deiros D.R."/>
            <person name="Dinh H."/>
            <person name="Forbes L."/>
            <person name="Fowler G."/>
            <person name="Francisco L."/>
            <person name="Fu Q."/>
            <person name="Gubbala S."/>
            <person name="Hale W."/>
            <person name="Han Y."/>
            <person name="Hemphill L."/>
            <person name="Highlander S.K."/>
            <person name="Hirani K."/>
            <person name="Hogues M."/>
            <person name="Jackson L."/>
            <person name="Jakkamsetti A."/>
            <person name="Javaid M."/>
            <person name="Jiang H."/>
            <person name="Korchina V."/>
            <person name="Kovar C."/>
            <person name="Lara F."/>
            <person name="Lee S."/>
            <person name="Mata R."/>
            <person name="Mathew T."/>
            <person name="Moen C."/>
            <person name="Morales K."/>
            <person name="Munidasa M."/>
            <person name="Nazareth L."/>
            <person name="Ngo R."/>
            <person name="Nguyen L."/>
            <person name="Okwuonu G."/>
            <person name="Ongeri F."/>
            <person name="Patil S."/>
            <person name="Petrosino J."/>
            <person name="Pham C."/>
            <person name="Pham P."/>
            <person name="Pu L.-L."/>
            <person name="Puazo M."/>
            <person name="Raj R."/>
            <person name="Reid J."/>
            <person name="Rouhana J."/>
            <person name="Saada N."/>
            <person name="Shang Y."/>
            <person name="Simmons D."/>
            <person name="Thornton R."/>
            <person name="Warren J."/>
            <person name="Weissenberger G."/>
            <person name="Zhang J."/>
            <person name="Zhang L."/>
            <person name="Zhou C."/>
            <person name="Zhu D."/>
            <person name="Muzny D."/>
            <person name="Worley K."/>
            <person name="Gibbs R."/>
        </authorList>
    </citation>
    <scope>NUCLEOTIDE SEQUENCE [LARGE SCALE GENOMIC DNA]</scope>
    <source>
        <strain evidence="6 7">DSM 15436</strain>
    </source>
</reference>
<feature type="domain" description="SpaA-like prealbumin fold" evidence="5">
    <location>
        <begin position="2272"/>
        <end position="2348"/>
    </location>
</feature>
<dbReference type="Pfam" id="PF17802">
    <property type="entry name" value="SpaA"/>
    <property type="match status" value="12"/>
</dbReference>
<evidence type="ECO:0000256" key="4">
    <source>
        <dbReference type="SAM" id="Phobius"/>
    </source>
</evidence>
<keyword evidence="7" id="KW-1185">Reference proteome</keyword>
<dbReference type="EMBL" id="ACFG01000030">
    <property type="protein sequence ID" value="EEH63732.1"/>
    <property type="molecule type" value="Genomic_DNA"/>
</dbReference>
<feature type="domain" description="SpaA-like prealbumin fold" evidence="5">
    <location>
        <begin position="2061"/>
        <end position="2142"/>
    </location>
</feature>
<dbReference type="PANTHER" id="PTHR36108">
    <property type="entry name" value="COLOSSIN-B-RELATED"/>
    <property type="match status" value="1"/>
</dbReference>
<name>C0W108_9ACTO</name>
<evidence type="ECO:0000313" key="7">
    <source>
        <dbReference type="Proteomes" id="UP000010301"/>
    </source>
</evidence>
<dbReference type="STRING" id="525245.HMPREF0044_0751"/>
<feature type="transmembrane region" description="Helical" evidence="4">
    <location>
        <begin position="2374"/>
        <end position="2392"/>
    </location>
</feature>
<evidence type="ECO:0000313" key="6">
    <source>
        <dbReference type="EMBL" id="EEH63732.1"/>
    </source>
</evidence>
<feature type="domain" description="SpaA-like prealbumin fold" evidence="5">
    <location>
        <begin position="1678"/>
        <end position="1750"/>
    </location>
</feature>
<dbReference type="RefSeq" id="WP_006546523.1">
    <property type="nucleotide sequence ID" value="NZ_DS999543.1"/>
</dbReference>
<evidence type="ECO:0000256" key="2">
    <source>
        <dbReference type="ARBA" id="ARBA00022525"/>
    </source>
</evidence>